<dbReference type="PIRSF" id="PIRSF036428">
    <property type="entry name" value="CobL"/>
    <property type="match status" value="1"/>
</dbReference>
<dbReference type="CDD" id="cd11644">
    <property type="entry name" value="Precorrin-6Y-MT"/>
    <property type="match status" value="1"/>
</dbReference>
<accession>A0ABR8D8L1</accession>
<dbReference type="InterPro" id="IPR014008">
    <property type="entry name" value="Cbl_synth_MTase_CbiT"/>
</dbReference>
<keyword evidence="4" id="KW-0808">Transferase</keyword>
<dbReference type="NCBIfam" id="TIGR02467">
    <property type="entry name" value="CbiE"/>
    <property type="match status" value="1"/>
</dbReference>
<organism evidence="7 8">
    <name type="scientific">Anabaena azotica FACHB-119</name>
    <dbReference type="NCBI Taxonomy" id="947527"/>
    <lineage>
        <taxon>Bacteria</taxon>
        <taxon>Bacillati</taxon>
        <taxon>Cyanobacteriota</taxon>
        <taxon>Cyanophyceae</taxon>
        <taxon>Nostocales</taxon>
        <taxon>Nostocaceae</taxon>
        <taxon>Anabaena</taxon>
        <taxon>Anabaena azotica</taxon>
    </lineage>
</organism>
<evidence type="ECO:0000256" key="4">
    <source>
        <dbReference type="ARBA" id="ARBA00022679"/>
    </source>
</evidence>
<gene>
    <name evidence="7" type="primary">cbiE</name>
    <name evidence="7" type="ORF">H6G83_23015</name>
</gene>
<keyword evidence="5" id="KW-0949">S-adenosyl-L-methionine</keyword>
<evidence type="ECO:0000313" key="8">
    <source>
        <dbReference type="Proteomes" id="UP000661112"/>
    </source>
</evidence>
<dbReference type="NCBIfam" id="TIGR02469">
    <property type="entry name" value="CbiT"/>
    <property type="match status" value="1"/>
</dbReference>
<reference evidence="7 8" key="1">
    <citation type="journal article" date="2020" name="ISME J.">
        <title>Comparative genomics reveals insights into cyanobacterial evolution and habitat adaptation.</title>
        <authorList>
            <person name="Chen M.Y."/>
            <person name="Teng W.K."/>
            <person name="Zhao L."/>
            <person name="Hu C.X."/>
            <person name="Zhou Y.K."/>
            <person name="Han B.P."/>
            <person name="Song L.R."/>
            <person name="Shu W.S."/>
        </authorList>
    </citation>
    <scope>NUCLEOTIDE SEQUENCE [LARGE SCALE GENOMIC DNA]</scope>
    <source>
        <strain evidence="7 8">FACHB-119</strain>
    </source>
</reference>
<evidence type="ECO:0000256" key="2">
    <source>
        <dbReference type="ARBA" id="ARBA00022573"/>
    </source>
</evidence>
<dbReference type="Gene3D" id="3.40.50.150">
    <property type="entry name" value="Vaccinia Virus protein VP39"/>
    <property type="match status" value="1"/>
</dbReference>
<evidence type="ECO:0000256" key="1">
    <source>
        <dbReference type="ARBA" id="ARBA00004953"/>
    </source>
</evidence>
<dbReference type="PANTHER" id="PTHR43182:SF1">
    <property type="entry name" value="COBALT-PRECORRIN-7 C(5)-METHYLTRANSFERASE"/>
    <property type="match status" value="1"/>
</dbReference>
<dbReference type="InterPro" id="IPR000878">
    <property type="entry name" value="4pyrrol_Mease"/>
</dbReference>
<dbReference type="InterPro" id="IPR012818">
    <property type="entry name" value="CbiE"/>
</dbReference>
<dbReference type="InterPro" id="IPR014777">
    <property type="entry name" value="4pyrrole_Mease_sub1"/>
</dbReference>
<keyword evidence="8" id="KW-1185">Reference proteome</keyword>
<dbReference type="SUPFAM" id="SSF53790">
    <property type="entry name" value="Tetrapyrrole methylase"/>
    <property type="match status" value="1"/>
</dbReference>
<dbReference type="InterPro" id="IPR050714">
    <property type="entry name" value="Cobalamin_biosynth_MTase"/>
</dbReference>
<dbReference type="Proteomes" id="UP000661112">
    <property type="component" value="Unassembled WGS sequence"/>
</dbReference>
<dbReference type="SUPFAM" id="SSF53335">
    <property type="entry name" value="S-adenosyl-L-methionine-dependent methyltransferases"/>
    <property type="match status" value="1"/>
</dbReference>
<comment type="pathway">
    <text evidence="1">Cofactor biosynthesis; adenosylcobalamin biosynthesis.</text>
</comment>
<dbReference type="RefSeq" id="WP_190476298.1">
    <property type="nucleotide sequence ID" value="NZ_JACJSG010000035.1"/>
</dbReference>
<proteinExistence type="predicted"/>
<dbReference type="CDD" id="cd02440">
    <property type="entry name" value="AdoMet_MTases"/>
    <property type="match status" value="1"/>
</dbReference>
<name>A0ABR8D8L1_9NOST</name>
<dbReference type="EMBL" id="JACJSG010000035">
    <property type="protein sequence ID" value="MBD2503439.1"/>
    <property type="molecule type" value="Genomic_DNA"/>
</dbReference>
<protein>
    <submittedName>
        <fullName evidence="7">Precorrin-6y C5,15-methyltransferase (Decarboxylating) subunit CbiE</fullName>
    </submittedName>
</protein>
<evidence type="ECO:0000256" key="5">
    <source>
        <dbReference type="ARBA" id="ARBA00022691"/>
    </source>
</evidence>
<keyword evidence="2" id="KW-0169">Cobalamin biosynthesis</keyword>
<keyword evidence="3" id="KW-0489">Methyltransferase</keyword>
<evidence type="ECO:0000313" key="7">
    <source>
        <dbReference type="EMBL" id="MBD2503439.1"/>
    </source>
</evidence>
<dbReference type="Gene3D" id="3.40.1010.10">
    <property type="entry name" value="Cobalt-precorrin-4 Transmethylase, Domain 1"/>
    <property type="match status" value="1"/>
</dbReference>
<dbReference type="InterPro" id="IPR029063">
    <property type="entry name" value="SAM-dependent_MTases_sf"/>
</dbReference>
<comment type="caution">
    <text evidence="7">The sequence shown here is derived from an EMBL/GenBank/DDBJ whole genome shotgun (WGS) entry which is preliminary data.</text>
</comment>
<evidence type="ECO:0000256" key="3">
    <source>
        <dbReference type="ARBA" id="ARBA00022603"/>
    </source>
</evidence>
<dbReference type="InterPro" id="IPR035996">
    <property type="entry name" value="4pyrrol_Methylase_sf"/>
</dbReference>
<dbReference type="InterPro" id="IPR006365">
    <property type="entry name" value="Cbl_synth_CobL"/>
</dbReference>
<feature type="domain" description="Tetrapyrrole methylase" evidence="6">
    <location>
        <begin position="6"/>
        <end position="191"/>
    </location>
</feature>
<dbReference type="PANTHER" id="PTHR43182">
    <property type="entry name" value="COBALT-PRECORRIN-6B C(15)-METHYLTRANSFERASE (DECARBOXYLATING)"/>
    <property type="match status" value="1"/>
</dbReference>
<dbReference type="Pfam" id="PF00590">
    <property type="entry name" value="TP_methylase"/>
    <property type="match status" value="1"/>
</dbReference>
<sequence>MAQKWLSIIGIGEDGIPGLSAIAQSLLAQANIIVGGDRHLSMLPPNDHREKILWTSPISHSVEEIISRRGQAVCVLASGDPLCYGIGVTLKRRIPISEITIIPAPSSFSLACARLGWSLTEVETLSLCGRPSALLQSYIYPGARLLILSEGKNTPGIVAEILTQRGFGHSQITVLERMGGIHERIFTSTAAAWQETEIADLNAIAVYCLADSGIIPLPRVPGLPDNAYHHDGQLTKREVRAVTLSTLAPSPGELLWDVGAGCGSISIEWMRTHQRCIAIAIEQNAARLQYIADNAAALGTPHLKIIPGKAPSALQDLPTPDAIFIGGGVTAEGLFDICWQKLRPGGRLVANVVTIEGEQTLFQWYEKVGGSFTRIAIQRAEPIGKFLGWRAMAPVTQWSAFKH</sequence>
<evidence type="ECO:0000259" key="6">
    <source>
        <dbReference type="Pfam" id="PF00590"/>
    </source>
</evidence>